<gene>
    <name evidence="2" type="ORF">COV49_01220</name>
</gene>
<evidence type="ECO:0000259" key="1">
    <source>
        <dbReference type="Pfam" id="PF18765"/>
    </source>
</evidence>
<dbReference type="CDD" id="cd05403">
    <property type="entry name" value="NT_KNTase_like"/>
    <property type="match status" value="1"/>
</dbReference>
<dbReference type="InterPro" id="IPR041633">
    <property type="entry name" value="Polbeta"/>
</dbReference>
<comment type="caution">
    <text evidence="2">The sequence shown here is derived from an EMBL/GenBank/DDBJ whole genome shotgun (WGS) entry which is preliminary data.</text>
</comment>
<sequence length="108" mass="12464">MDRKTIDLTLKLYIKKIKTVVNPLRVILYGSYARGTATKWSDIDLVVVADYKKKNELELMNKLSNIGTTIDEERIFDVRVLKEKDFKNISHLSILSEAKKEGITIYSN</sequence>
<dbReference type="Proteomes" id="UP000230869">
    <property type="component" value="Unassembled WGS sequence"/>
</dbReference>
<dbReference type="Gene3D" id="3.30.460.10">
    <property type="entry name" value="Beta Polymerase, domain 2"/>
    <property type="match status" value="1"/>
</dbReference>
<dbReference type="SUPFAM" id="SSF81301">
    <property type="entry name" value="Nucleotidyltransferase"/>
    <property type="match status" value="1"/>
</dbReference>
<dbReference type="InterPro" id="IPR052548">
    <property type="entry name" value="Type_VII_TA_antitoxin"/>
</dbReference>
<dbReference type="EMBL" id="PCWW01000021">
    <property type="protein sequence ID" value="PIR13750.1"/>
    <property type="molecule type" value="Genomic_DNA"/>
</dbReference>
<reference evidence="2 3" key="1">
    <citation type="submission" date="2017-09" db="EMBL/GenBank/DDBJ databases">
        <title>Depth-based differentiation of microbial function through sediment-hosted aquifers and enrichment of novel symbionts in the deep terrestrial subsurface.</title>
        <authorList>
            <person name="Probst A.J."/>
            <person name="Ladd B."/>
            <person name="Jarett J.K."/>
            <person name="Geller-Mcgrath D.E."/>
            <person name="Sieber C.M."/>
            <person name="Emerson J.B."/>
            <person name="Anantharaman K."/>
            <person name="Thomas B.C."/>
            <person name="Malmstrom R."/>
            <person name="Stieglmeier M."/>
            <person name="Klingl A."/>
            <person name="Woyke T."/>
            <person name="Ryan C.M."/>
            <person name="Banfield J.F."/>
        </authorList>
    </citation>
    <scope>NUCLEOTIDE SEQUENCE [LARGE SCALE GENOMIC DNA]</scope>
    <source>
        <strain evidence="2">CG11_big_fil_rev_8_21_14_0_20_39_10</strain>
    </source>
</reference>
<dbReference type="Pfam" id="PF18765">
    <property type="entry name" value="Polbeta"/>
    <property type="match status" value="1"/>
</dbReference>
<accession>A0A2M6K9R1</accession>
<protein>
    <recommendedName>
        <fullName evidence="1">Polymerase beta nucleotidyltransferase domain-containing protein</fullName>
    </recommendedName>
</protein>
<evidence type="ECO:0000313" key="3">
    <source>
        <dbReference type="Proteomes" id="UP000230869"/>
    </source>
</evidence>
<dbReference type="PANTHER" id="PTHR33933:SF1">
    <property type="entry name" value="PROTEIN ADENYLYLTRANSFERASE MNTA-RELATED"/>
    <property type="match status" value="1"/>
</dbReference>
<dbReference type="AlphaFoldDB" id="A0A2M6K9R1"/>
<dbReference type="PANTHER" id="PTHR33933">
    <property type="entry name" value="NUCLEOTIDYLTRANSFERASE"/>
    <property type="match status" value="1"/>
</dbReference>
<evidence type="ECO:0000313" key="2">
    <source>
        <dbReference type="EMBL" id="PIR13750.1"/>
    </source>
</evidence>
<feature type="domain" description="Polymerase beta nucleotidyltransferase" evidence="1">
    <location>
        <begin position="16"/>
        <end position="107"/>
    </location>
</feature>
<organism evidence="2 3">
    <name type="scientific">Candidatus Falkowbacteria bacterium CG11_big_fil_rev_8_21_14_0_20_39_10</name>
    <dbReference type="NCBI Taxonomy" id="1974570"/>
    <lineage>
        <taxon>Bacteria</taxon>
        <taxon>Candidatus Falkowiibacteriota</taxon>
    </lineage>
</organism>
<proteinExistence type="predicted"/>
<dbReference type="InterPro" id="IPR043519">
    <property type="entry name" value="NT_sf"/>
</dbReference>
<name>A0A2M6K9R1_9BACT</name>